<dbReference type="PANTHER" id="PTHR43110:SF1">
    <property type="entry name" value="THIOL PEROXIDASE"/>
    <property type="match status" value="1"/>
</dbReference>
<evidence type="ECO:0000256" key="1">
    <source>
        <dbReference type="ARBA" id="ARBA00022559"/>
    </source>
</evidence>
<evidence type="ECO:0000313" key="7">
    <source>
        <dbReference type="EMBL" id="MXQ72860.1"/>
    </source>
</evidence>
<protein>
    <submittedName>
        <fullName evidence="7">Thiol peroxidase</fullName>
        <ecNumber evidence="7">1.11.1.-</ecNumber>
    </submittedName>
</protein>
<dbReference type="Pfam" id="PF08534">
    <property type="entry name" value="Redoxin"/>
    <property type="match status" value="1"/>
</dbReference>
<dbReference type="PROSITE" id="PS01265">
    <property type="entry name" value="TPX"/>
    <property type="match status" value="1"/>
</dbReference>
<evidence type="ECO:0000256" key="5">
    <source>
        <dbReference type="ARBA" id="ARBA00023284"/>
    </source>
</evidence>
<proteinExistence type="predicted"/>
<keyword evidence="8" id="KW-1185">Reference proteome</keyword>
<dbReference type="InterPro" id="IPR018219">
    <property type="entry name" value="Tpx_CS"/>
</dbReference>
<accession>A0A6N8U4H7</accession>
<dbReference type="RefSeq" id="WP_160624336.1">
    <property type="nucleotide sequence ID" value="NZ_WUUQ01000001.1"/>
</dbReference>
<dbReference type="SUPFAM" id="SSF52833">
    <property type="entry name" value="Thioredoxin-like"/>
    <property type="match status" value="1"/>
</dbReference>
<evidence type="ECO:0000313" key="8">
    <source>
        <dbReference type="Proteomes" id="UP000434036"/>
    </source>
</evidence>
<comment type="caution">
    <text evidence="7">The sequence shown here is derived from an EMBL/GenBank/DDBJ whole genome shotgun (WGS) entry which is preliminary data.</text>
</comment>
<dbReference type="CDD" id="cd03014">
    <property type="entry name" value="PRX_Atyp2cys"/>
    <property type="match status" value="1"/>
</dbReference>
<organism evidence="7 8">
    <name type="scientific">Copranaerobaculum intestinale</name>
    <dbReference type="NCBI Taxonomy" id="2692629"/>
    <lineage>
        <taxon>Bacteria</taxon>
        <taxon>Bacillati</taxon>
        <taxon>Bacillota</taxon>
        <taxon>Erysipelotrichia</taxon>
        <taxon>Erysipelotrichales</taxon>
        <taxon>Erysipelotrichaceae</taxon>
        <taxon>Copranaerobaculum</taxon>
    </lineage>
</organism>
<dbReference type="InterPro" id="IPR013740">
    <property type="entry name" value="Redoxin"/>
</dbReference>
<dbReference type="PROSITE" id="PS51352">
    <property type="entry name" value="THIOREDOXIN_2"/>
    <property type="match status" value="1"/>
</dbReference>
<evidence type="ECO:0000256" key="2">
    <source>
        <dbReference type="ARBA" id="ARBA00022862"/>
    </source>
</evidence>
<keyword evidence="2" id="KW-0049">Antioxidant</keyword>
<dbReference type="Gene3D" id="3.40.30.10">
    <property type="entry name" value="Glutaredoxin"/>
    <property type="match status" value="1"/>
</dbReference>
<sequence>MQLTFQGKPVTLIKDPVQKGNKLPEFTIVKNDLQPIRLKDTTGVRIFLSVPSLDTGVCSLEVENFIHILEAYNDVDCYCVSMDLPFALDRWCQSKQNSRIVTASDYKDREFAKATGLYIEEIGLLARACIVINADNEITYMEVVKEISEEPNYDAVLNAISFLS</sequence>
<keyword evidence="5" id="KW-0676">Redox-active center</keyword>
<evidence type="ECO:0000259" key="6">
    <source>
        <dbReference type="PROSITE" id="PS51352"/>
    </source>
</evidence>
<dbReference type="InterPro" id="IPR002065">
    <property type="entry name" value="TPX"/>
</dbReference>
<reference evidence="7 8" key="2">
    <citation type="submission" date="2020-01" db="EMBL/GenBank/DDBJ databases">
        <title>Clostridiaceae sp. nov. isolated from the gut of human by culturomics.</title>
        <authorList>
            <person name="Chang Y."/>
        </authorList>
    </citation>
    <scope>NUCLEOTIDE SEQUENCE [LARGE SCALE GENOMIC DNA]</scope>
    <source>
        <strain evidence="7 8">DONG20-135</strain>
    </source>
</reference>
<name>A0A6N8U4H7_9FIRM</name>
<evidence type="ECO:0000256" key="3">
    <source>
        <dbReference type="ARBA" id="ARBA00023002"/>
    </source>
</evidence>
<dbReference type="InterPro" id="IPR050455">
    <property type="entry name" value="Tpx_Peroxidase_subfamily"/>
</dbReference>
<dbReference type="GO" id="GO:0008379">
    <property type="term" value="F:thioredoxin peroxidase activity"/>
    <property type="evidence" value="ECO:0007669"/>
    <property type="project" value="InterPro"/>
</dbReference>
<dbReference type="EC" id="1.11.1.-" evidence="7"/>
<keyword evidence="1 7" id="KW-0575">Peroxidase</keyword>
<gene>
    <name evidence="7" type="ORF">GSF08_02730</name>
</gene>
<feature type="domain" description="Thioredoxin" evidence="6">
    <location>
        <begin position="17"/>
        <end position="164"/>
    </location>
</feature>
<reference evidence="7 8" key="1">
    <citation type="submission" date="2019-12" db="EMBL/GenBank/DDBJ databases">
        <authorList>
            <person name="Yang R."/>
        </authorList>
    </citation>
    <scope>NUCLEOTIDE SEQUENCE [LARGE SCALE GENOMIC DNA]</scope>
    <source>
        <strain evidence="7 8">DONG20-135</strain>
    </source>
</reference>
<dbReference type="AlphaFoldDB" id="A0A6N8U4H7"/>
<dbReference type="InterPro" id="IPR013766">
    <property type="entry name" value="Thioredoxin_domain"/>
</dbReference>
<keyword evidence="4" id="KW-1015">Disulfide bond</keyword>
<keyword evidence="3 7" id="KW-0560">Oxidoreductase</keyword>
<dbReference type="NCBIfam" id="NF001808">
    <property type="entry name" value="PRK00522.1"/>
    <property type="match status" value="1"/>
</dbReference>
<evidence type="ECO:0000256" key="4">
    <source>
        <dbReference type="ARBA" id="ARBA00023157"/>
    </source>
</evidence>
<dbReference type="Proteomes" id="UP000434036">
    <property type="component" value="Unassembled WGS sequence"/>
</dbReference>
<dbReference type="InterPro" id="IPR036249">
    <property type="entry name" value="Thioredoxin-like_sf"/>
</dbReference>
<dbReference type="EMBL" id="WUUQ01000001">
    <property type="protein sequence ID" value="MXQ72860.1"/>
    <property type="molecule type" value="Genomic_DNA"/>
</dbReference>
<dbReference type="PANTHER" id="PTHR43110">
    <property type="entry name" value="THIOL PEROXIDASE"/>
    <property type="match status" value="1"/>
</dbReference>